<evidence type="ECO:0000256" key="1">
    <source>
        <dbReference type="ARBA" id="ARBA00008080"/>
    </source>
</evidence>
<protein>
    <submittedName>
        <fullName evidence="5">Ribosomal protein S13</fullName>
    </submittedName>
</protein>
<dbReference type="InterPro" id="IPR027437">
    <property type="entry name" value="Rbsml_uS13_C"/>
</dbReference>
<feature type="compositionally biased region" description="Basic and acidic residues" evidence="4">
    <location>
        <begin position="129"/>
        <end position="141"/>
    </location>
</feature>
<dbReference type="PANTHER" id="PTHR10871:SF1">
    <property type="entry name" value="SMALL RIBOSOMAL SUBUNIT PROTEIN US13M"/>
    <property type="match status" value="1"/>
</dbReference>
<dbReference type="PROSITE" id="PS00646">
    <property type="entry name" value="RIBOSOMAL_S13_1"/>
    <property type="match status" value="1"/>
</dbReference>
<feature type="region of interest" description="Disordered" evidence="4">
    <location>
        <begin position="90"/>
        <end position="147"/>
    </location>
</feature>
<proteinExistence type="inferred from homology"/>
<keyword evidence="3" id="KW-0687">Ribonucleoprotein</keyword>
<sequence>MLKIIGINLPENKKVLYGLTKIYGIGNKIATKIITDLQIPDNLKIFELKDSKIKQIKTYLLNLKIEGELKLFNKRNIKRLIEINNYKGQRHQKNLPVRGQRTKTNAKTKREITKKNFNSNKNKFNYSNEKNKNQRKKEQFTKKSKNK</sequence>
<dbReference type="PROSITE" id="PS50159">
    <property type="entry name" value="RIBOSOMAL_S13_2"/>
    <property type="match status" value="1"/>
</dbReference>
<dbReference type="Gene3D" id="1.10.8.50">
    <property type="match status" value="1"/>
</dbReference>
<accession>A0A5J6DUV1</accession>
<evidence type="ECO:0000256" key="4">
    <source>
        <dbReference type="SAM" id="MobiDB-lite"/>
    </source>
</evidence>
<dbReference type="Gene3D" id="4.10.910.10">
    <property type="entry name" value="30s ribosomal protein s13, domain 2"/>
    <property type="match status" value="1"/>
</dbReference>
<evidence type="ECO:0000313" key="5">
    <source>
        <dbReference type="EMBL" id="QES95287.1"/>
    </source>
</evidence>
<dbReference type="InterPro" id="IPR018269">
    <property type="entry name" value="Ribosomal_uS13_CS"/>
</dbReference>
<name>A0A5J6DUV1_9STRA</name>
<dbReference type="GO" id="GO:0005739">
    <property type="term" value="C:mitochondrion"/>
    <property type="evidence" value="ECO:0007669"/>
    <property type="project" value="TreeGrafter"/>
</dbReference>
<keyword evidence="5" id="KW-0934">Plastid</keyword>
<dbReference type="InterPro" id="IPR001892">
    <property type="entry name" value="Ribosomal_uS13"/>
</dbReference>
<dbReference type="PANTHER" id="PTHR10871">
    <property type="entry name" value="30S RIBOSOMAL PROTEIN S13/40S RIBOSOMAL PROTEIN S18"/>
    <property type="match status" value="1"/>
</dbReference>
<dbReference type="HAMAP" id="MF_01315">
    <property type="entry name" value="Ribosomal_uS13"/>
    <property type="match status" value="1"/>
</dbReference>
<evidence type="ECO:0000256" key="2">
    <source>
        <dbReference type="ARBA" id="ARBA00022980"/>
    </source>
</evidence>
<dbReference type="GO" id="GO:0015935">
    <property type="term" value="C:small ribosomal subunit"/>
    <property type="evidence" value="ECO:0007669"/>
    <property type="project" value="TreeGrafter"/>
</dbReference>
<geneLocation type="plastid" evidence="5"/>
<dbReference type="SUPFAM" id="SSF46946">
    <property type="entry name" value="S13-like H2TH domain"/>
    <property type="match status" value="1"/>
</dbReference>
<evidence type="ECO:0000256" key="3">
    <source>
        <dbReference type="ARBA" id="ARBA00023274"/>
    </source>
</evidence>
<dbReference type="EMBL" id="MG273660">
    <property type="protein sequence ID" value="QES95287.1"/>
    <property type="molecule type" value="Genomic_DNA"/>
</dbReference>
<dbReference type="InterPro" id="IPR010979">
    <property type="entry name" value="Ribosomal_uS13-like_H2TH"/>
</dbReference>
<keyword evidence="2 5" id="KW-0689">Ribosomal protein</keyword>
<feature type="compositionally biased region" description="Low complexity" evidence="4">
    <location>
        <begin position="115"/>
        <end position="128"/>
    </location>
</feature>
<gene>
    <name evidence="5" type="primary">rps13</name>
</gene>
<dbReference type="GO" id="GO:0003735">
    <property type="term" value="F:structural constituent of ribosome"/>
    <property type="evidence" value="ECO:0007669"/>
    <property type="project" value="InterPro"/>
</dbReference>
<dbReference type="GO" id="GO:0003723">
    <property type="term" value="F:RNA binding"/>
    <property type="evidence" value="ECO:0007669"/>
    <property type="project" value="InterPro"/>
</dbReference>
<dbReference type="GO" id="GO:0006412">
    <property type="term" value="P:translation"/>
    <property type="evidence" value="ECO:0007669"/>
    <property type="project" value="InterPro"/>
</dbReference>
<reference evidence="5" key="1">
    <citation type="journal article" date="2019" name="Am. J. Bot.">
        <title>A single loss of photosynthesis in the diatom order Bacillariales (Bacillariophyta).</title>
        <authorList>
            <person name="Onyshchenko A."/>
            <person name="Ruck E.C."/>
            <person name="Nakov T."/>
            <person name="Alverson A.J."/>
        </authorList>
    </citation>
    <scope>NUCLEOTIDE SEQUENCE</scope>
    <source>
        <strain evidence="5">Nitz4</strain>
    </source>
</reference>
<organism evidence="5">
    <name type="scientific">Nitzschia sp.</name>
    <name type="common">in: diatoms</name>
    <dbReference type="NCBI Taxonomy" id="1884248"/>
    <lineage>
        <taxon>Eukaryota</taxon>
        <taxon>Sar</taxon>
        <taxon>Stramenopiles</taxon>
        <taxon>Ochrophyta</taxon>
        <taxon>Bacillariophyta</taxon>
        <taxon>Bacillariophyceae</taxon>
        <taxon>Bacillariophycidae</taxon>
        <taxon>Bacillariales</taxon>
        <taxon>Bacillariaceae</taxon>
        <taxon>Nitzschia</taxon>
    </lineage>
</organism>
<comment type="similarity">
    <text evidence="1">Belongs to the universal ribosomal protein uS13 family.</text>
</comment>
<dbReference type="Pfam" id="PF00416">
    <property type="entry name" value="Ribosomal_S13"/>
    <property type="match status" value="1"/>
</dbReference>
<dbReference type="AlphaFoldDB" id="A0A5J6DUV1"/>
<dbReference type="FunFam" id="1.10.8.50:FF:000001">
    <property type="entry name" value="30S ribosomal protein S13"/>
    <property type="match status" value="1"/>
</dbReference>